<evidence type="ECO:0000256" key="1">
    <source>
        <dbReference type="ARBA" id="ARBA00005361"/>
    </source>
</evidence>
<accession>A0A1V9XWS9</accession>
<evidence type="ECO:0000313" key="4">
    <source>
        <dbReference type="Proteomes" id="UP000192247"/>
    </source>
</evidence>
<dbReference type="InterPro" id="IPR038586">
    <property type="entry name" value="Tctex-1-like_sf"/>
</dbReference>
<reference evidence="3 4" key="1">
    <citation type="journal article" date="2017" name="Gigascience">
        <title>Draft genome of the honey bee ectoparasitic mite, Tropilaelaps mercedesae, is shaped by the parasitic life history.</title>
        <authorList>
            <person name="Dong X."/>
            <person name="Armstrong S.D."/>
            <person name="Xia D."/>
            <person name="Makepeace B.L."/>
            <person name="Darby A.C."/>
            <person name="Kadowaki T."/>
        </authorList>
    </citation>
    <scope>NUCLEOTIDE SEQUENCE [LARGE SCALE GENOMIC DNA]</scope>
    <source>
        <strain evidence="3">Wuxi-XJTLU</strain>
    </source>
</reference>
<dbReference type="GO" id="GO:0045505">
    <property type="term" value="F:dynein intermediate chain binding"/>
    <property type="evidence" value="ECO:0007669"/>
    <property type="project" value="TreeGrafter"/>
</dbReference>
<protein>
    <submittedName>
        <fullName evidence="3">Tctex1 domain protein 2-like</fullName>
    </submittedName>
</protein>
<dbReference type="InParanoid" id="A0A1V9XWS9"/>
<evidence type="ECO:0000256" key="2">
    <source>
        <dbReference type="SAM" id="MobiDB-lite"/>
    </source>
</evidence>
<feature type="region of interest" description="Disordered" evidence="2">
    <location>
        <begin position="74"/>
        <end position="93"/>
    </location>
</feature>
<dbReference type="AlphaFoldDB" id="A0A1V9XWS9"/>
<comment type="caution">
    <text evidence="3">The sequence shown here is derived from an EMBL/GenBank/DDBJ whole genome shotgun (WGS) entry which is preliminary data.</text>
</comment>
<dbReference type="OrthoDB" id="6499973at2759"/>
<dbReference type="InterPro" id="IPR005334">
    <property type="entry name" value="Tctex-1-like"/>
</dbReference>
<sequence>MRMTKMPVEAPTVSKFNLRPSLELRFKPDEAKQVMKEIVNPLLDSVERYDAERVSKLTRKISEKVVEKLKELSERAKEDEALRPTTAASNRSLSDAATGGRYKIICHTVIVENRGAGIRVSYGQQWDVDSDGATSHFYASSCLQCTCTVLALFYY</sequence>
<gene>
    <name evidence="3" type="ORF">BIW11_06821</name>
</gene>
<dbReference type="Proteomes" id="UP000192247">
    <property type="component" value="Unassembled WGS sequence"/>
</dbReference>
<keyword evidence="4" id="KW-1185">Reference proteome</keyword>
<dbReference type="Gene3D" id="3.30.1140.40">
    <property type="entry name" value="Tctex-1"/>
    <property type="match status" value="1"/>
</dbReference>
<name>A0A1V9XWS9_9ACAR</name>
<organism evidence="3 4">
    <name type="scientific">Tropilaelaps mercedesae</name>
    <dbReference type="NCBI Taxonomy" id="418985"/>
    <lineage>
        <taxon>Eukaryota</taxon>
        <taxon>Metazoa</taxon>
        <taxon>Ecdysozoa</taxon>
        <taxon>Arthropoda</taxon>
        <taxon>Chelicerata</taxon>
        <taxon>Arachnida</taxon>
        <taxon>Acari</taxon>
        <taxon>Parasitiformes</taxon>
        <taxon>Mesostigmata</taxon>
        <taxon>Gamasina</taxon>
        <taxon>Dermanyssoidea</taxon>
        <taxon>Laelapidae</taxon>
        <taxon>Tropilaelaps</taxon>
    </lineage>
</organism>
<dbReference type="PANTHER" id="PTHR21255:SF7">
    <property type="entry name" value="DYNEIN LIGHT CHAIN TCTEX-TYPE PROTEIN 2B"/>
    <property type="match status" value="1"/>
</dbReference>
<dbReference type="STRING" id="418985.A0A1V9XWS9"/>
<proteinExistence type="inferred from homology"/>
<dbReference type="GO" id="GO:0005868">
    <property type="term" value="C:cytoplasmic dynein complex"/>
    <property type="evidence" value="ECO:0007669"/>
    <property type="project" value="TreeGrafter"/>
</dbReference>
<dbReference type="EMBL" id="MNPL01003016">
    <property type="protein sequence ID" value="OQR77818.1"/>
    <property type="molecule type" value="Genomic_DNA"/>
</dbReference>
<evidence type="ECO:0000313" key="3">
    <source>
        <dbReference type="EMBL" id="OQR77818.1"/>
    </source>
</evidence>
<dbReference type="PANTHER" id="PTHR21255">
    <property type="entry name" value="T-COMPLEX-ASSOCIATED-TESTIS-EXPRESSED 1/ DYNEIN LIGHT CHAIN"/>
    <property type="match status" value="1"/>
</dbReference>
<dbReference type="GO" id="GO:0007018">
    <property type="term" value="P:microtubule-based movement"/>
    <property type="evidence" value="ECO:0007669"/>
    <property type="project" value="TreeGrafter"/>
</dbReference>
<comment type="similarity">
    <text evidence="1">Belongs to the dynein light chain Tctex-type family.</text>
</comment>
<dbReference type="GO" id="GO:0005737">
    <property type="term" value="C:cytoplasm"/>
    <property type="evidence" value="ECO:0007669"/>
    <property type="project" value="TreeGrafter"/>
</dbReference>
<dbReference type="Pfam" id="PF03645">
    <property type="entry name" value="Tctex-1"/>
    <property type="match status" value="1"/>
</dbReference>
<dbReference type="CDD" id="cd21459">
    <property type="entry name" value="DLC-like_TCTEX1D2"/>
    <property type="match status" value="1"/>
</dbReference>